<dbReference type="PANTHER" id="PTHR11130:SF0">
    <property type="entry name" value="GLUTATHIONE SYNTHETASE"/>
    <property type="match status" value="1"/>
</dbReference>
<dbReference type="EMBL" id="JANPWB010000004">
    <property type="protein sequence ID" value="KAJ1195255.1"/>
    <property type="molecule type" value="Genomic_DNA"/>
</dbReference>
<dbReference type="InterPro" id="IPR005615">
    <property type="entry name" value="Glutathione_synthase"/>
</dbReference>
<dbReference type="GO" id="GO:0004363">
    <property type="term" value="F:glutathione synthase activity"/>
    <property type="evidence" value="ECO:0007669"/>
    <property type="project" value="InterPro"/>
</dbReference>
<dbReference type="GO" id="GO:0005829">
    <property type="term" value="C:cytosol"/>
    <property type="evidence" value="ECO:0007669"/>
    <property type="project" value="TreeGrafter"/>
</dbReference>
<accession>A0AAV7V4R3</accession>
<dbReference type="Pfam" id="PF03917">
    <property type="entry name" value="GSH_synth_ATP"/>
    <property type="match status" value="1"/>
</dbReference>
<dbReference type="AlphaFoldDB" id="A0AAV7V4R3"/>
<evidence type="ECO:0000313" key="1">
    <source>
        <dbReference type="EMBL" id="KAJ1195255.1"/>
    </source>
</evidence>
<proteinExistence type="predicted"/>
<organism evidence="1 2">
    <name type="scientific">Pleurodeles waltl</name>
    <name type="common">Iberian ribbed newt</name>
    <dbReference type="NCBI Taxonomy" id="8319"/>
    <lineage>
        <taxon>Eukaryota</taxon>
        <taxon>Metazoa</taxon>
        <taxon>Chordata</taxon>
        <taxon>Craniata</taxon>
        <taxon>Vertebrata</taxon>
        <taxon>Euteleostomi</taxon>
        <taxon>Amphibia</taxon>
        <taxon>Batrachia</taxon>
        <taxon>Caudata</taxon>
        <taxon>Salamandroidea</taxon>
        <taxon>Salamandridae</taxon>
        <taxon>Pleurodelinae</taxon>
        <taxon>Pleurodeles</taxon>
    </lineage>
</organism>
<evidence type="ECO:0000313" key="2">
    <source>
        <dbReference type="Proteomes" id="UP001066276"/>
    </source>
</evidence>
<dbReference type="SUPFAM" id="SSF56059">
    <property type="entry name" value="Glutathione synthetase ATP-binding domain-like"/>
    <property type="match status" value="1"/>
</dbReference>
<reference evidence="1" key="1">
    <citation type="journal article" date="2022" name="bioRxiv">
        <title>Sequencing and chromosome-scale assembly of the giantPleurodeles waltlgenome.</title>
        <authorList>
            <person name="Brown T."/>
            <person name="Elewa A."/>
            <person name="Iarovenko S."/>
            <person name="Subramanian E."/>
            <person name="Araus A.J."/>
            <person name="Petzold A."/>
            <person name="Susuki M."/>
            <person name="Suzuki K.-i.T."/>
            <person name="Hayashi T."/>
            <person name="Toyoda A."/>
            <person name="Oliveira C."/>
            <person name="Osipova E."/>
            <person name="Leigh N.D."/>
            <person name="Simon A."/>
            <person name="Yun M.H."/>
        </authorList>
    </citation>
    <scope>NUCLEOTIDE SEQUENCE</scope>
    <source>
        <strain evidence="1">20211129_DDA</strain>
        <tissue evidence="1">Liver</tissue>
    </source>
</reference>
<dbReference type="GO" id="GO:0005524">
    <property type="term" value="F:ATP binding"/>
    <property type="evidence" value="ECO:0007669"/>
    <property type="project" value="InterPro"/>
</dbReference>
<name>A0AAV7V4R3_PLEWA</name>
<comment type="caution">
    <text evidence="1">The sequence shown here is derived from an EMBL/GenBank/DDBJ whole genome shotgun (WGS) entry which is preliminary data.</text>
</comment>
<keyword evidence="2" id="KW-1185">Reference proteome</keyword>
<dbReference type="PANTHER" id="PTHR11130">
    <property type="entry name" value="GLUTATHIONE SYNTHETASE"/>
    <property type="match status" value="1"/>
</dbReference>
<dbReference type="GO" id="GO:0043295">
    <property type="term" value="F:glutathione binding"/>
    <property type="evidence" value="ECO:0007669"/>
    <property type="project" value="TreeGrafter"/>
</dbReference>
<protein>
    <submittedName>
        <fullName evidence="1">Uncharacterized protein</fullName>
    </submittedName>
</protein>
<dbReference type="Gene3D" id="3.30.470.20">
    <property type="entry name" value="ATP-grasp fold, B domain"/>
    <property type="match status" value="1"/>
</dbReference>
<gene>
    <name evidence="1" type="ORF">NDU88_004536</name>
</gene>
<sequence length="84" mass="9132">MFHCKADGTMALKQIEINTVCVGFGGMTSKVTEVYKHVLNVLGKSKEASELLPNDPAKRIANGIATAWELYGSEKYGISIVLLM</sequence>
<dbReference type="Proteomes" id="UP001066276">
    <property type="component" value="Chromosome 2_2"/>
</dbReference>